<evidence type="ECO:0000259" key="2">
    <source>
        <dbReference type="Pfam" id="PF02805"/>
    </source>
</evidence>
<gene>
    <name evidence="3" type="ORF">LX99_00377</name>
</gene>
<sequence>MIKHLDLGDTNFARSRKLKQLIDAGEIKFGGYMKSKIYGLLKCPAGKRMKMGNRIFFISEEEALQAGYRPCSRCMKEAYLK</sequence>
<organism evidence="3 4">
    <name type="scientific">Mucilaginibacter oryzae</name>
    <dbReference type="NCBI Taxonomy" id="468058"/>
    <lineage>
        <taxon>Bacteria</taxon>
        <taxon>Pseudomonadati</taxon>
        <taxon>Bacteroidota</taxon>
        <taxon>Sphingobacteriia</taxon>
        <taxon>Sphingobacteriales</taxon>
        <taxon>Sphingobacteriaceae</taxon>
        <taxon>Mucilaginibacter</taxon>
    </lineage>
</organism>
<dbReference type="RefSeq" id="WP_109605896.1">
    <property type="nucleotide sequence ID" value="NZ_QGHA01000001.1"/>
</dbReference>
<keyword evidence="1" id="KW-0010">Activator</keyword>
<dbReference type="Pfam" id="PF02805">
    <property type="entry name" value="Ada_Zn_binding"/>
    <property type="match status" value="1"/>
</dbReference>
<name>A0A316HHA5_9SPHI</name>
<dbReference type="EMBL" id="QGHA01000001">
    <property type="protein sequence ID" value="PWK79916.1"/>
    <property type="molecule type" value="Genomic_DNA"/>
</dbReference>
<dbReference type="Proteomes" id="UP000245678">
    <property type="component" value="Unassembled WGS sequence"/>
</dbReference>
<dbReference type="Gene3D" id="3.40.10.10">
    <property type="entry name" value="DNA Methylphosphotriester Repair Domain"/>
    <property type="match status" value="1"/>
</dbReference>
<dbReference type="GO" id="GO:0008168">
    <property type="term" value="F:methyltransferase activity"/>
    <property type="evidence" value="ECO:0007669"/>
    <property type="project" value="InterPro"/>
</dbReference>
<evidence type="ECO:0000313" key="4">
    <source>
        <dbReference type="Proteomes" id="UP000245678"/>
    </source>
</evidence>
<evidence type="ECO:0000256" key="1">
    <source>
        <dbReference type="ARBA" id="ARBA00023159"/>
    </source>
</evidence>
<comment type="caution">
    <text evidence="3">The sequence shown here is derived from an EMBL/GenBank/DDBJ whole genome shotgun (WGS) entry which is preliminary data.</text>
</comment>
<dbReference type="SUPFAM" id="SSF57884">
    <property type="entry name" value="Ada DNA repair protein, N-terminal domain (N-Ada 10)"/>
    <property type="match status" value="1"/>
</dbReference>
<dbReference type="InterPro" id="IPR035451">
    <property type="entry name" value="Ada-like_dom_sf"/>
</dbReference>
<dbReference type="InterPro" id="IPR004026">
    <property type="entry name" value="Ada_DNA_repair_Zn-bd"/>
</dbReference>
<dbReference type="AlphaFoldDB" id="A0A316HHA5"/>
<dbReference type="GO" id="GO:0008270">
    <property type="term" value="F:zinc ion binding"/>
    <property type="evidence" value="ECO:0007669"/>
    <property type="project" value="InterPro"/>
</dbReference>
<keyword evidence="4" id="KW-1185">Reference proteome</keyword>
<evidence type="ECO:0000313" key="3">
    <source>
        <dbReference type="EMBL" id="PWK79916.1"/>
    </source>
</evidence>
<dbReference type="GO" id="GO:0003677">
    <property type="term" value="F:DNA binding"/>
    <property type="evidence" value="ECO:0007669"/>
    <property type="project" value="InterPro"/>
</dbReference>
<feature type="domain" description="Ada DNA repair metal-binding" evidence="2">
    <location>
        <begin position="31"/>
        <end position="75"/>
    </location>
</feature>
<accession>A0A316HHA5</accession>
<protein>
    <submittedName>
        <fullName evidence="3">Metal binding Ada-like protein</fullName>
    </submittedName>
</protein>
<dbReference type="GO" id="GO:0006355">
    <property type="term" value="P:regulation of DNA-templated transcription"/>
    <property type="evidence" value="ECO:0007669"/>
    <property type="project" value="InterPro"/>
</dbReference>
<reference evidence="3 4" key="1">
    <citation type="submission" date="2018-05" db="EMBL/GenBank/DDBJ databases">
        <title>Genomic Encyclopedia of Archaeal and Bacterial Type Strains, Phase II (KMG-II): from individual species to whole genera.</title>
        <authorList>
            <person name="Goeker M."/>
        </authorList>
    </citation>
    <scope>NUCLEOTIDE SEQUENCE [LARGE SCALE GENOMIC DNA]</scope>
    <source>
        <strain evidence="3 4">DSM 19975</strain>
    </source>
</reference>
<dbReference type="GO" id="GO:0006281">
    <property type="term" value="P:DNA repair"/>
    <property type="evidence" value="ECO:0007669"/>
    <property type="project" value="InterPro"/>
</dbReference>
<proteinExistence type="predicted"/>